<reference evidence="1 2" key="1">
    <citation type="journal article" date="2018" name="Front. Plant Sci.">
        <title>Red Clover (Trifolium pratense) and Zigzag Clover (T. medium) - A Picture of Genomic Similarities and Differences.</title>
        <authorList>
            <person name="Dluhosova J."/>
            <person name="Istvanek J."/>
            <person name="Nedelnik J."/>
            <person name="Repkova J."/>
        </authorList>
    </citation>
    <scope>NUCLEOTIDE SEQUENCE [LARGE SCALE GENOMIC DNA]</scope>
    <source>
        <strain evidence="2">cv. 10/8</strain>
        <tissue evidence="1">Leaf</tissue>
    </source>
</reference>
<dbReference type="AlphaFoldDB" id="A0A392V0D7"/>
<proteinExistence type="predicted"/>
<dbReference type="Proteomes" id="UP000265520">
    <property type="component" value="Unassembled WGS sequence"/>
</dbReference>
<dbReference type="EMBL" id="LXQA010998183">
    <property type="protein sequence ID" value="MCI80541.1"/>
    <property type="molecule type" value="Genomic_DNA"/>
</dbReference>
<accession>A0A392V0D7</accession>
<evidence type="ECO:0000313" key="2">
    <source>
        <dbReference type="Proteomes" id="UP000265520"/>
    </source>
</evidence>
<organism evidence="1 2">
    <name type="scientific">Trifolium medium</name>
    <dbReference type="NCBI Taxonomy" id="97028"/>
    <lineage>
        <taxon>Eukaryota</taxon>
        <taxon>Viridiplantae</taxon>
        <taxon>Streptophyta</taxon>
        <taxon>Embryophyta</taxon>
        <taxon>Tracheophyta</taxon>
        <taxon>Spermatophyta</taxon>
        <taxon>Magnoliopsida</taxon>
        <taxon>eudicotyledons</taxon>
        <taxon>Gunneridae</taxon>
        <taxon>Pentapetalae</taxon>
        <taxon>rosids</taxon>
        <taxon>fabids</taxon>
        <taxon>Fabales</taxon>
        <taxon>Fabaceae</taxon>
        <taxon>Papilionoideae</taxon>
        <taxon>50 kb inversion clade</taxon>
        <taxon>NPAAA clade</taxon>
        <taxon>Hologalegina</taxon>
        <taxon>IRL clade</taxon>
        <taxon>Trifolieae</taxon>
        <taxon>Trifolium</taxon>
    </lineage>
</organism>
<sequence>AKGVAVWLDNFLIPTLMVHSTKLPDIS</sequence>
<comment type="caution">
    <text evidence="1">The sequence shown here is derived from an EMBL/GenBank/DDBJ whole genome shotgun (WGS) entry which is preliminary data.</text>
</comment>
<keyword evidence="2" id="KW-1185">Reference proteome</keyword>
<protein>
    <submittedName>
        <fullName evidence="1">Uncharacterized protein</fullName>
    </submittedName>
</protein>
<evidence type="ECO:0000313" key="1">
    <source>
        <dbReference type="EMBL" id="MCI80541.1"/>
    </source>
</evidence>
<name>A0A392V0D7_9FABA</name>
<feature type="non-terminal residue" evidence="1">
    <location>
        <position position="1"/>
    </location>
</feature>